<reference evidence="3 6" key="1">
    <citation type="journal article" date="2021" name="G3 (Bethesda)">
        <title>Genomic diversity, chromosomal rearrangements, and interspecies hybridization in the ogataea polymorpha species complex.</title>
        <authorList>
            <person name="Hanson S.J."/>
            <person name="Cinneide E.O."/>
            <person name="Salzberg L.I."/>
            <person name="Wolfe K.H."/>
            <person name="McGowan J."/>
            <person name="Fitzpatrick D.A."/>
            <person name="Matlin K."/>
        </authorList>
    </citation>
    <scope>NUCLEOTIDE SEQUENCE</scope>
    <source>
        <strain evidence="4">51-138</strain>
        <strain evidence="3">61-244</strain>
    </source>
</reference>
<dbReference type="GeneID" id="66129357"/>
<feature type="compositionally biased region" description="Polar residues" evidence="1">
    <location>
        <begin position="69"/>
        <end position="81"/>
    </location>
</feature>
<feature type="region of interest" description="Disordered" evidence="1">
    <location>
        <begin position="1"/>
        <end position="32"/>
    </location>
</feature>
<feature type="region of interest" description="Disordered" evidence="1">
    <location>
        <begin position="408"/>
        <end position="534"/>
    </location>
</feature>
<dbReference type="EMBL" id="JAHLUX010000013">
    <property type="protein sequence ID" value="KAG7815967.1"/>
    <property type="molecule type" value="Genomic_DNA"/>
</dbReference>
<feature type="compositionally biased region" description="Polar residues" evidence="1">
    <location>
        <begin position="212"/>
        <end position="227"/>
    </location>
</feature>
<evidence type="ECO:0000313" key="5">
    <source>
        <dbReference type="Proteomes" id="UP001196530"/>
    </source>
</evidence>
<dbReference type="EMBL" id="JAHLVD010000013">
    <property type="protein sequence ID" value="KAG7846341.1"/>
    <property type="molecule type" value="Genomic_DNA"/>
</dbReference>
<feature type="compositionally biased region" description="Basic and acidic residues" evidence="1">
    <location>
        <begin position="17"/>
        <end position="32"/>
    </location>
</feature>
<comment type="caution">
    <text evidence="3">The sequence shown here is derived from an EMBL/GenBank/DDBJ whole genome shotgun (WGS) entry which is preliminary data.</text>
</comment>
<evidence type="ECO:0000313" key="4">
    <source>
        <dbReference type="EMBL" id="KAG7846341.1"/>
    </source>
</evidence>
<feature type="compositionally biased region" description="Basic and acidic residues" evidence="1">
    <location>
        <begin position="190"/>
        <end position="201"/>
    </location>
</feature>
<protein>
    <recommendedName>
        <fullName evidence="2">Hpc2-related domain-containing protein</fullName>
    </recommendedName>
</protein>
<feature type="compositionally biased region" description="Basic and acidic residues" evidence="1">
    <location>
        <begin position="153"/>
        <end position="164"/>
    </location>
</feature>
<dbReference type="Pfam" id="PF08729">
    <property type="entry name" value="HUN"/>
    <property type="match status" value="1"/>
</dbReference>
<organism evidence="3 5">
    <name type="scientific">Pichia angusta</name>
    <name type="common">Yeast</name>
    <name type="synonym">Hansenula polymorpha</name>
    <dbReference type="NCBI Taxonomy" id="870730"/>
    <lineage>
        <taxon>Eukaryota</taxon>
        <taxon>Fungi</taxon>
        <taxon>Dikarya</taxon>
        <taxon>Ascomycota</taxon>
        <taxon>Saccharomycotina</taxon>
        <taxon>Pichiomycetes</taxon>
        <taxon>Pichiales</taxon>
        <taxon>Pichiaceae</taxon>
        <taxon>Ogataea</taxon>
    </lineage>
</organism>
<dbReference type="Proteomes" id="UP001196530">
    <property type="component" value="Unassembled WGS sequence"/>
</dbReference>
<gene>
    <name evidence="3" type="ORF">KL928_005306</name>
    <name evidence="4" type="ORF">KL940_004293</name>
</gene>
<accession>A0AAN6I338</accession>
<proteinExistence type="predicted"/>
<feature type="domain" description="Hpc2-related" evidence="2">
    <location>
        <begin position="371"/>
        <end position="409"/>
    </location>
</feature>
<keyword evidence="6" id="KW-1185">Reference proteome</keyword>
<evidence type="ECO:0000313" key="6">
    <source>
        <dbReference type="Proteomes" id="UP001197328"/>
    </source>
</evidence>
<feature type="region of interest" description="Disordered" evidence="1">
    <location>
        <begin position="47"/>
        <end position="234"/>
    </location>
</feature>
<dbReference type="AlphaFoldDB" id="A0AAN6I338"/>
<name>A0AAN6I338_PICAN</name>
<feature type="compositionally biased region" description="Polar residues" evidence="1">
    <location>
        <begin position="136"/>
        <end position="152"/>
    </location>
</feature>
<sequence>MESLGKPDCQLPPSRNDSSKSEAGDLELHELHEDGILRQGRLIAETLDTDKRTSAEHTSSFDSKKDLSIFTQSSNQPSLNFSKPEVPTKVALSGQAKPMNRMSLSSMINADEYSTSRTQSSSHAQSSRLVTGGVSGYTTPGCNEQGISNTSNDWKDTEDPERLVSPKSRAQNHDQKETTKSAKTKSTRSKVGDPARGAEKQSKKKISIPKLESSNAAVNPSVQSKSSSKNDDRKIVQKSMSSLPAPSVLALHESQIKQLDINTKEPIIALHIPLVPPGKQPGDTQAIFNVMRLCEDKYGFDAMHPNGRITFENMENDEDIAEDENQEQIDEDTAEVEEEADTIRKLGMKFRAGMTDEEKEEMILKEIHRRKMESNKRIGKYDLLDPFIDDEELLFEEQTKNNKDGFYVFYGPISDDNKSTTGKRKPTASTSSSSNKRKKTSPSNMKKPDSNSSLITIAPKTSVTNSQTSPALNKDRISTSRSESPVSRAAPEHQISNEATSTSDSGEEQPKAGLARSETDAQNNNIIVGSLPPL</sequence>
<feature type="compositionally biased region" description="Polar residues" evidence="1">
    <location>
        <begin position="494"/>
        <end position="504"/>
    </location>
</feature>
<dbReference type="RefSeq" id="XP_043057546.1">
    <property type="nucleotide sequence ID" value="XM_043206101.1"/>
</dbReference>
<feature type="compositionally biased region" description="Polar residues" evidence="1">
    <location>
        <begin position="450"/>
        <end position="471"/>
    </location>
</feature>
<evidence type="ECO:0000259" key="2">
    <source>
        <dbReference type="Pfam" id="PF08729"/>
    </source>
</evidence>
<evidence type="ECO:0000256" key="1">
    <source>
        <dbReference type="SAM" id="MobiDB-lite"/>
    </source>
</evidence>
<evidence type="ECO:0000313" key="3">
    <source>
        <dbReference type="EMBL" id="KAG7815967.1"/>
    </source>
</evidence>
<dbReference type="Proteomes" id="UP001197328">
    <property type="component" value="Unassembled WGS sequence"/>
</dbReference>
<dbReference type="InterPro" id="IPR014840">
    <property type="entry name" value="HRD"/>
</dbReference>
<feature type="compositionally biased region" description="Low complexity" evidence="1">
    <location>
        <begin position="115"/>
        <end position="128"/>
    </location>
</feature>
<feature type="compositionally biased region" description="Basic and acidic residues" evidence="1">
    <location>
        <begin position="171"/>
        <end position="180"/>
    </location>
</feature>